<name>A0A5J5EGB2_9PEZI</name>
<evidence type="ECO:0000256" key="3">
    <source>
        <dbReference type="ARBA" id="ARBA00023015"/>
    </source>
</evidence>
<evidence type="ECO:0000256" key="7">
    <source>
        <dbReference type="SAM" id="MobiDB-lite"/>
    </source>
</evidence>
<feature type="compositionally biased region" description="Low complexity" evidence="7">
    <location>
        <begin position="1"/>
        <end position="15"/>
    </location>
</feature>
<evidence type="ECO:0008006" key="10">
    <source>
        <dbReference type="Google" id="ProtNLM"/>
    </source>
</evidence>
<protein>
    <recommendedName>
        <fullName evidence="10">Mediator complex subunit 27-domain-containing protein</fullName>
    </recommendedName>
</protein>
<keyword evidence="3" id="KW-0805">Transcription regulation</keyword>
<comment type="similarity">
    <text evidence="2">Belongs to the Mediator complex subunit 27 family.</text>
</comment>
<dbReference type="EMBL" id="VXIS01000348">
    <property type="protein sequence ID" value="KAA8894324.1"/>
    <property type="molecule type" value="Genomic_DNA"/>
</dbReference>
<dbReference type="Proteomes" id="UP000326924">
    <property type="component" value="Unassembled WGS sequence"/>
</dbReference>
<dbReference type="OrthoDB" id="5326237at2759"/>
<feature type="region of interest" description="Disordered" evidence="7">
    <location>
        <begin position="1"/>
        <end position="36"/>
    </location>
</feature>
<comment type="caution">
    <text evidence="8">The sequence shown here is derived from an EMBL/GenBank/DDBJ whole genome shotgun (WGS) entry which is preliminary data.</text>
</comment>
<keyword evidence="4" id="KW-0804">Transcription</keyword>
<organism evidence="8 9">
    <name type="scientific">Sphaerosporella brunnea</name>
    <dbReference type="NCBI Taxonomy" id="1250544"/>
    <lineage>
        <taxon>Eukaryota</taxon>
        <taxon>Fungi</taxon>
        <taxon>Dikarya</taxon>
        <taxon>Ascomycota</taxon>
        <taxon>Pezizomycotina</taxon>
        <taxon>Pezizomycetes</taxon>
        <taxon>Pezizales</taxon>
        <taxon>Pyronemataceae</taxon>
        <taxon>Sphaerosporella</taxon>
    </lineage>
</organism>
<dbReference type="InParanoid" id="A0A5J5EGB2"/>
<evidence type="ECO:0000256" key="5">
    <source>
        <dbReference type="ARBA" id="ARBA00023242"/>
    </source>
</evidence>
<feature type="coiled-coil region" evidence="6">
    <location>
        <begin position="141"/>
        <end position="169"/>
    </location>
</feature>
<dbReference type="InterPro" id="IPR021627">
    <property type="entry name" value="Mediator_Med27"/>
</dbReference>
<dbReference type="Pfam" id="PF11571">
    <property type="entry name" value="Med27"/>
    <property type="match status" value="1"/>
</dbReference>
<reference evidence="8 9" key="1">
    <citation type="submission" date="2019-09" db="EMBL/GenBank/DDBJ databases">
        <title>Draft genome of the ectomycorrhizal ascomycete Sphaerosporella brunnea.</title>
        <authorList>
            <consortium name="DOE Joint Genome Institute"/>
            <person name="Benucci G.M."/>
            <person name="Marozzi G."/>
            <person name="Antonielli L."/>
            <person name="Sanchez S."/>
            <person name="Marco P."/>
            <person name="Wang X."/>
            <person name="Falini L.B."/>
            <person name="Barry K."/>
            <person name="Haridas S."/>
            <person name="Lipzen A."/>
            <person name="Labutti K."/>
            <person name="Grigoriev I.V."/>
            <person name="Murat C."/>
            <person name="Martin F."/>
            <person name="Albertini E."/>
            <person name="Donnini D."/>
            <person name="Bonito G."/>
        </authorList>
    </citation>
    <scope>NUCLEOTIDE SEQUENCE [LARGE SCALE GENOMIC DNA]</scope>
    <source>
        <strain evidence="8 9">Sb_GMNB300</strain>
    </source>
</reference>
<proteinExistence type="inferred from homology"/>
<keyword evidence="5" id="KW-0539">Nucleus</keyword>
<evidence type="ECO:0000256" key="2">
    <source>
        <dbReference type="ARBA" id="ARBA00008048"/>
    </source>
</evidence>
<comment type="subcellular location">
    <subcellularLocation>
        <location evidence="1">Nucleus</location>
    </subcellularLocation>
</comment>
<keyword evidence="6" id="KW-0175">Coiled coil</keyword>
<dbReference type="GO" id="GO:0016592">
    <property type="term" value="C:mediator complex"/>
    <property type="evidence" value="ECO:0007669"/>
    <property type="project" value="InterPro"/>
</dbReference>
<gene>
    <name evidence="8" type="ORF">FN846DRAFT_423032</name>
</gene>
<evidence type="ECO:0000256" key="6">
    <source>
        <dbReference type="SAM" id="Coils"/>
    </source>
</evidence>
<keyword evidence="9" id="KW-1185">Reference proteome</keyword>
<evidence type="ECO:0000313" key="8">
    <source>
        <dbReference type="EMBL" id="KAA8894324.1"/>
    </source>
</evidence>
<accession>A0A5J5EGB2</accession>
<evidence type="ECO:0000256" key="1">
    <source>
        <dbReference type="ARBA" id="ARBA00004123"/>
    </source>
</evidence>
<evidence type="ECO:0000256" key="4">
    <source>
        <dbReference type="ARBA" id="ARBA00023163"/>
    </source>
</evidence>
<dbReference type="AlphaFoldDB" id="A0A5J5EGB2"/>
<evidence type="ECO:0000313" key="9">
    <source>
        <dbReference type="Proteomes" id="UP000326924"/>
    </source>
</evidence>
<sequence length="318" mass="35432">MAHQQSPALTSSATPPVAPAPDVPTSAPSQSSEDWSEERILESLHRLDDLHNRLISLRTVIPKILAPLTTDYATPVDMFQDFSSRAVSCSEEIASFNTLYMKSQPIFEHAAASRAQNPTGIRRLGVGEMFLPEEPESGQGTKTEDVEMKDAEEEKEEEKEVVVENTKDEEIDDVVEEFSGRLMHRDVEVEELPGGTPAKRHIKVVLPPPSSLLFTIEITPSDDNSRAFVVTSVKNARHPDSPVHNIHTGILRAVAARQWPGNLEMLLEMLGSYKNIYSAKCDKCKRLTAGGKGELPVVRKLLRDGKDKRWVAYHEWCV</sequence>